<comment type="caution">
    <text evidence="1">The sequence shown here is derived from an EMBL/GenBank/DDBJ whole genome shotgun (WGS) entry which is preliminary data.</text>
</comment>
<proteinExistence type="predicted"/>
<dbReference type="Proteomes" id="UP001157161">
    <property type="component" value="Unassembled WGS sequence"/>
</dbReference>
<sequence length="249" mass="25538">MSILDGAPAHQPRRRRRGRGVVALLVALLILAGLAVAADRIVVGQVEQQVATGLEDGLAATNVTAEVDGVPFLTQLVAGEITRVDITADSAVLEDIPFTDVDAVVGAIAFDLGTREIGRAGDLTASGTLATADLQNLLERELTDLDVTLATRDGAVVAATEVVGGLTLEARLTPRAADGSIAVDVETVTIADLEVSVDDLPNALAQRLTDLRVDVPGLPDGLGITNLDVIDAGVRVTVAGTDVDLTGVS</sequence>
<evidence type="ECO:0008006" key="3">
    <source>
        <dbReference type="Google" id="ProtNLM"/>
    </source>
</evidence>
<name>A0AA37XGZ8_9MICO</name>
<dbReference type="AlphaFoldDB" id="A0AA37XGZ8"/>
<evidence type="ECO:0000313" key="2">
    <source>
        <dbReference type="Proteomes" id="UP001157161"/>
    </source>
</evidence>
<reference evidence="1" key="2">
    <citation type="submission" date="2023-02" db="EMBL/GenBank/DDBJ databases">
        <authorList>
            <person name="Sun Q."/>
            <person name="Mori K."/>
        </authorList>
    </citation>
    <scope>NUCLEOTIDE SEQUENCE</scope>
    <source>
        <strain evidence="1">NBRC 112290</strain>
    </source>
</reference>
<accession>A0AA37XGZ8</accession>
<dbReference type="Pfam" id="PF11209">
    <property type="entry name" value="LmeA"/>
    <property type="match status" value="1"/>
</dbReference>
<keyword evidence="2" id="KW-1185">Reference proteome</keyword>
<gene>
    <name evidence="1" type="ORF">GCM10025875_27710</name>
</gene>
<protein>
    <recommendedName>
        <fullName evidence="3">DUF2993 domain-containing protein</fullName>
    </recommendedName>
</protein>
<organism evidence="1 2">
    <name type="scientific">Litorihabitans aurantiacus</name>
    <dbReference type="NCBI Taxonomy" id="1930061"/>
    <lineage>
        <taxon>Bacteria</taxon>
        <taxon>Bacillati</taxon>
        <taxon>Actinomycetota</taxon>
        <taxon>Actinomycetes</taxon>
        <taxon>Micrococcales</taxon>
        <taxon>Beutenbergiaceae</taxon>
        <taxon>Litorihabitans</taxon>
    </lineage>
</organism>
<evidence type="ECO:0000313" key="1">
    <source>
        <dbReference type="EMBL" id="GMA32779.1"/>
    </source>
</evidence>
<dbReference type="EMBL" id="BSUM01000001">
    <property type="protein sequence ID" value="GMA32779.1"/>
    <property type="molecule type" value="Genomic_DNA"/>
</dbReference>
<dbReference type="RefSeq" id="WP_284251465.1">
    <property type="nucleotide sequence ID" value="NZ_BSUM01000001.1"/>
</dbReference>
<reference evidence="1" key="1">
    <citation type="journal article" date="2014" name="Int. J. Syst. Evol. Microbiol.">
        <title>Complete genome sequence of Corynebacterium casei LMG S-19264T (=DSM 44701T), isolated from a smear-ripened cheese.</title>
        <authorList>
            <consortium name="US DOE Joint Genome Institute (JGI-PGF)"/>
            <person name="Walter F."/>
            <person name="Albersmeier A."/>
            <person name="Kalinowski J."/>
            <person name="Ruckert C."/>
        </authorList>
    </citation>
    <scope>NUCLEOTIDE SEQUENCE</scope>
    <source>
        <strain evidence="1">NBRC 112290</strain>
    </source>
</reference>
<dbReference type="InterPro" id="IPR021373">
    <property type="entry name" value="DUF2993"/>
</dbReference>